<dbReference type="Proteomes" id="UP000295726">
    <property type="component" value="Unassembled WGS sequence"/>
</dbReference>
<reference evidence="4 5" key="1">
    <citation type="submission" date="2019-03" db="EMBL/GenBank/DDBJ databases">
        <title>Genomic Encyclopedia of Type Strains, Phase IV (KMG-IV): sequencing the most valuable type-strain genomes for metagenomic binning, comparative biology and taxonomic classification.</title>
        <authorList>
            <person name="Goeker M."/>
        </authorList>
    </citation>
    <scope>NUCLEOTIDE SEQUENCE [LARGE SCALE GENOMIC DNA]</scope>
    <source>
        <strain evidence="4 5">DSM 29489</strain>
    </source>
</reference>
<accession>A0A4R3KG92</accession>
<feature type="domain" description="Methyltransferase" evidence="3">
    <location>
        <begin position="40"/>
        <end position="128"/>
    </location>
</feature>
<name>A0A4R3KG92_9FIRM</name>
<dbReference type="OrthoDB" id="9804312at2"/>
<dbReference type="Pfam" id="PF13649">
    <property type="entry name" value="Methyltransf_25"/>
    <property type="match status" value="1"/>
</dbReference>
<organism evidence="4 5">
    <name type="scientific">Muricomes intestini</name>
    <dbReference type="NCBI Taxonomy" id="1796634"/>
    <lineage>
        <taxon>Bacteria</taxon>
        <taxon>Bacillati</taxon>
        <taxon>Bacillota</taxon>
        <taxon>Clostridia</taxon>
        <taxon>Lachnospirales</taxon>
        <taxon>Lachnospiraceae</taxon>
        <taxon>Muricomes</taxon>
    </lineage>
</organism>
<dbReference type="PANTHER" id="PTHR43861">
    <property type="entry name" value="TRANS-ACONITATE 2-METHYLTRANSFERASE-RELATED"/>
    <property type="match status" value="1"/>
</dbReference>
<dbReference type="AlphaFoldDB" id="A0A4R3KG92"/>
<evidence type="ECO:0000313" key="4">
    <source>
        <dbReference type="EMBL" id="TCS82426.1"/>
    </source>
</evidence>
<keyword evidence="1 4" id="KW-0489">Methyltransferase</keyword>
<evidence type="ECO:0000256" key="2">
    <source>
        <dbReference type="ARBA" id="ARBA00022679"/>
    </source>
</evidence>
<dbReference type="GO" id="GO:0008168">
    <property type="term" value="F:methyltransferase activity"/>
    <property type="evidence" value="ECO:0007669"/>
    <property type="project" value="UniProtKB-KW"/>
</dbReference>
<dbReference type="InterPro" id="IPR041698">
    <property type="entry name" value="Methyltransf_25"/>
</dbReference>
<dbReference type="GO" id="GO:0032259">
    <property type="term" value="P:methylation"/>
    <property type="evidence" value="ECO:0007669"/>
    <property type="project" value="UniProtKB-KW"/>
</dbReference>
<evidence type="ECO:0000256" key="1">
    <source>
        <dbReference type="ARBA" id="ARBA00022603"/>
    </source>
</evidence>
<evidence type="ECO:0000313" key="5">
    <source>
        <dbReference type="Proteomes" id="UP000295726"/>
    </source>
</evidence>
<dbReference type="PANTHER" id="PTHR43861:SF1">
    <property type="entry name" value="TRANS-ACONITATE 2-METHYLTRANSFERASE"/>
    <property type="match status" value="1"/>
</dbReference>
<dbReference type="Gene3D" id="3.40.50.150">
    <property type="entry name" value="Vaccinia Virus protein VP39"/>
    <property type="match status" value="1"/>
</dbReference>
<sequence length="194" mass="22279">MSTLDYYNEHAHDFIANTVSADFQSIQAKFLSYLIPGVEILDFGCGSGRDAKYFMEHGYHVTAIDGSAELCRLASEYTGLTVNQMMFQELSDVNIYDAVWACSSILHLPYQELKQVLEKIEKALKPRGVLYTSFKYGTFEGERNGRYFTDMTEESFEEMLQGIKNLAVEEQWITSDVRSGRSEEKWLNSILRKM</sequence>
<proteinExistence type="predicted"/>
<dbReference type="RefSeq" id="WP_132378749.1">
    <property type="nucleotide sequence ID" value="NZ_DAISCH010000128.1"/>
</dbReference>
<comment type="caution">
    <text evidence="4">The sequence shown here is derived from an EMBL/GenBank/DDBJ whole genome shotgun (WGS) entry which is preliminary data.</text>
</comment>
<dbReference type="SUPFAM" id="SSF53335">
    <property type="entry name" value="S-adenosyl-L-methionine-dependent methyltransferases"/>
    <property type="match status" value="1"/>
</dbReference>
<dbReference type="EMBL" id="SLZZ01000002">
    <property type="protein sequence ID" value="TCS82426.1"/>
    <property type="molecule type" value="Genomic_DNA"/>
</dbReference>
<keyword evidence="2 4" id="KW-0808">Transferase</keyword>
<dbReference type="InterPro" id="IPR029063">
    <property type="entry name" value="SAM-dependent_MTases_sf"/>
</dbReference>
<evidence type="ECO:0000259" key="3">
    <source>
        <dbReference type="Pfam" id="PF13649"/>
    </source>
</evidence>
<keyword evidence="5" id="KW-1185">Reference proteome</keyword>
<gene>
    <name evidence="4" type="ORF">EDD59_102297</name>
</gene>
<dbReference type="CDD" id="cd02440">
    <property type="entry name" value="AdoMet_MTases"/>
    <property type="match status" value="1"/>
</dbReference>
<protein>
    <submittedName>
        <fullName evidence="4">Methyltransferase family protein</fullName>
    </submittedName>
</protein>